<keyword evidence="3" id="KW-0813">Transport</keyword>
<proteinExistence type="inferred from homology"/>
<dbReference type="GO" id="GO:0031966">
    <property type="term" value="C:mitochondrial membrane"/>
    <property type="evidence" value="ECO:0007669"/>
    <property type="project" value="UniProtKB-SubCell"/>
</dbReference>
<dbReference type="InterPro" id="IPR023395">
    <property type="entry name" value="MCP_dom_sf"/>
</dbReference>
<accession>A0A6C0AD58</accession>
<dbReference type="Pfam" id="PF00153">
    <property type="entry name" value="Mito_carr"/>
    <property type="match status" value="3"/>
</dbReference>
<evidence type="ECO:0000256" key="2">
    <source>
        <dbReference type="ARBA" id="ARBA00006375"/>
    </source>
</evidence>
<sequence>MSNTTSPFDKALVGVVSQSITWPFEYIKTVQQFKEVNSTTQFIKNRINKKGIGNELRNIYQSMIPQALIAIPRFITRFTIYENLIKLNNNNQTHKFMSGIIAGGVEGFLIMTPAEVIKTSVIKRNSGLANNLTQIYNGNGLIGFWKGAYSTMLRQSTTQGVSLYSNSLLNPILKNHLGNYTGMISGIVSGVLAVSINNPIDVIKTRQQEVFTKQSSITIAKDIFKQEGLKGFYKGYCFRCMKVAPLHGITYFVYDLLKS</sequence>
<evidence type="ECO:0000256" key="4">
    <source>
        <dbReference type="ARBA" id="ARBA00022692"/>
    </source>
</evidence>
<protein>
    <recommendedName>
        <fullName evidence="10">Mitochondrial carrier protein</fullName>
    </recommendedName>
</protein>
<comment type="subcellular location">
    <subcellularLocation>
        <location evidence="1">Mitochondrion membrane</location>
        <topology evidence="1">Multi-pass membrane protein</topology>
    </subcellularLocation>
</comment>
<keyword evidence="8" id="KW-0472">Membrane</keyword>
<dbReference type="PANTHER" id="PTHR45788">
    <property type="entry name" value="SUCCINATE/FUMARATE MITOCHONDRIAL TRANSPORTER-RELATED"/>
    <property type="match status" value="1"/>
</dbReference>
<dbReference type="InterPro" id="IPR049563">
    <property type="entry name" value="TXTP-like"/>
</dbReference>
<evidence type="ECO:0000256" key="3">
    <source>
        <dbReference type="ARBA" id="ARBA00022448"/>
    </source>
</evidence>
<evidence type="ECO:0000256" key="8">
    <source>
        <dbReference type="ARBA" id="ARBA00023136"/>
    </source>
</evidence>
<organism evidence="9">
    <name type="scientific">viral metagenome</name>
    <dbReference type="NCBI Taxonomy" id="1070528"/>
    <lineage>
        <taxon>unclassified sequences</taxon>
        <taxon>metagenomes</taxon>
        <taxon>organismal metagenomes</taxon>
    </lineage>
</organism>
<dbReference type="PROSITE" id="PS50920">
    <property type="entry name" value="SOLCAR"/>
    <property type="match status" value="2"/>
</dbReference>
<keyword evidence="6" id="KW-1133">Transmembrane helix</keyword>
<name>A0A6C0AD58_9ZZZZ</name>
<keyword evidence="5" id="KW-0677">Repeat</keyword>
<keyword evidence="7" id="KW-0496">Mitochondrion</keyword>
<dbReference type="SUPFAM" id="SSF103506">
    <property type="entry name" value="Mitochondrial carrier"/>
    <property type="match status" value="1"/>
</dbReference>
<dbReference type="EMBL" id="MN740545">
    <property type="protein sequence ID" value="QHS77335.1"/>
    <property type="molecule type" value="Genomic_DNA"/>
</dbReference>
<evidence type="ECO:0008006" key="10">
    <source>
        <dbReference type="Google" id="ProtNLM"/>
    </source>
</evidence>
<evidence type="ECO:0000256" key="7">
    <source>
        <dbReference type="ARBA" id="ARBA00023128"/>
    </source>
</evidence>
<comment type="similarity">
    <text evidence="2">Belongs to the mitochondrial carrier (TC 2.A.29) family.</text>
</comment>
<keyword evidence="4" id="KW-0812">Transmembrane</keyword>
<dbReference type="InterPro" id="IPR018108">
    <property type="entry name" value="MCP_transmembrane"/>
</dbReference>
<dbReference type="AlphaFoldDB" id="A0A6C0AD58"/>
<evidence type="ECO:0000256" key="6">
    <source>
        <dbReference type="ARBA" id="ARBA00022989"/>
    </source>
</evidence>
<evidence type="ECO:0000256" key="5">
    <source>
        <dbReference type="ARBA" id="ARBA00022737"/>
    </source>
</evidence>
<dbReference type="Gene3D" id="1.50.40.10">
    <property type="entry name" value="Mitochondrial carrier domain"/>
    <property type="match status" value="1"/>
</dbReference>
<evidence type="ECO:0000313" key="9">
    <source>
        <dbReference type="EMBL" id="QHS77335.1"/>
    </source>
</evidence>
<evidence type="ECO:0000256" key="1">
    <source>
        <dbReference type="ARBA" id="ARBA00004225"/>
    </source>
</evidence>
<reference evidence="9" key="1">
    <citation type="journal article" date="2020" name="Nature">
        <title>Giant virus diversity and host interactions through global metagenomics.</title>
        <authorList>
            <person name="Schulz F."/>
            <person name="Roux S."/>
            <person name="Paez-Espino D."/>
            <person name="Jungbluth S."/>
            <person name="Walsh D.A."/>
            <person name="Denef V.J."/>
            <person name="McMahon K.D."/>
            <person name="Konstantinidis K.T."/>
            <person name="Eloe-Fadrosh E.A."/>
            <person name="Kyrpides N.C."/>
            <person name="Woyke T."/>
        </authorList>
    </citation>
    <scope>NUCLEOTIDE SEQUENCE</scope>
    <source>
        <strain evidence="9">GVMAG-S-1004661-13</strain>
    </source>
</reference>